<proteinExistence type="predicted"/>
<feature type="region of interest" description="Disordered" evidence="1">
    <location>
        <begin position="1"/>
        <end position="23"/>
    </location>
</feature>
<comment type="caution">
    <text evidence="2">The sequence shown here is derived from an EMBL/GenBank/DDBJ whole genome shotgun (WGS) entry which is preliminary data.</text>
</comment>
<accession>A0AAU9MIK0</accession>
<reference evidence="2 3" key="1">
    <citation type="submission" date="2022-01" db="EMBL/GenBank/DDBJ databases">
        <authorList>
            <person name="Xiong W."/>
            <person name="Schranz E."/>
        </authorList>
    </citation>
    <scope>NUCLEOTIDE SEQUENCE [LARGE SCALE GENOMIC DNA]</scope>
</reference>
<keyword evidence="3" id="KW-1185">Reference proteome</keyword>
<protein>
    <submittedName>
        <fullName evidence="2">Uncharacterized protein</fullName>
    </submittedName>
</protein>
<name>A0AAU9MIK0_9ASTR</name>
<evidence type="ECO:0000313" key="3">
    <source>
        <dbReference type="Proteomes" id="UP001157418"/>
    </source>
</evidence>
<dbReference type="Proteomes" id="UP001157418">
    <property type="component" value="Unassembled WGS sequence"/>
</dbReference>
<dbReference type="AlphaFoldDB" id="A0AAU9MIK0"/>
<dbReference type="EMBL" id="CAKMRJ010002223">
    <property type="protein sequence ID" value="CAH1426292.1"/>
    <property type="molecule type" value="Genomic_DNA"/>
</dbReference>
<evidence type="ECO:0000313" key="2">
    <source>
        <dbReference type="EMBL" id="CAH1426292.1"/>
    </source>
</evidence>
<gene>
    <name evidence="2" type="ORF">LVIROSA_LOCUS13381</name>
</gene>
<sequence length="101" mass="11596">MEIAVTNPRRIAYETPPTQHHRHPFTATYHHRRRSRTITTTDVRVPPSFFLHNSRNNPKVIISAFDTATSPLGYAPRRVHLDLLEDGVSPLSSSRLLIKRC</sequence>
<organism evidence="2 3">
    <name type="scientific">Lactuca virosa</name>
    <dbReference type="NCBI Taxonomy" id="75947"/>
    <lineage>
        <taxon>Eukaryota</taxon>
        <taxon>Viridiplantae</taxon>
        <taxon>Streptophyta</taxon>
        <taxon>Embryophyta</taxon>
        <taxon>Tracheophyta</taxon>
        <taxon>Spermatophyta</taxon>
        <taxon>Magnoliopsida</taxon>
        <taxon>eudicotyledons</taxon>
        <taxon>Gunneridae</taxon>
        <taxon>Pentapetalae</taxon>
        <taxon>asterids</taxon>
        <taxon>campanulids</taxon>
        <taxon>Asterales</taxon>
        <taxon>Asteraceae</taxon>
        <taxon>Cichorioideae</taxon>
        <taxon>Cichorieae</taxon>
        <taxon>Lactucinae</taxon>
        <taxon>Lactuca</taxon>
    </lineage>
</organism>
<evidence type="ECO:0000256" key="1">
    <source>
        <dbReference type="SAM" id="MobiDB-lite"/>
    </source>
</evidence>